<evidence type="ECO:0000313" key="2">
    <source>
        <dbReference type="Proteomes" id="UP000183832"/>
    </source>
</evidence>
<sequence>MKTLQRNQIKLTSWFATLFHSFQFLCQMSELKKMTLDSKLYKNYRHLTTPNLCKHINHMNNV</sequence>
<proteinExistence type="predicted"/>
<keyword evidence="2" id="KW-1185">Reference proteome</keyword>
<gene>
    <name evidence="1" type="ORF">CLUMA_CG007151</name>
</gene>
<dbReference type="EMBL" id="CVRI01000037">
    <property type="protein sequence ID" value="CRK93621.1"/>
    <property type="molecule type" value="Genomic_DNA"/>
</dbReference>
<dbReference type="AlphaFoldDB" id="A0A1J1I021"/>
<organism evidence="1 2">
    <name type="scientific">Clunio marinus</name>
    <dbReference type="NCBI Taxonomy" id="568069"/>
    <lineage>
        <taxon>Eukaryota</taxon>
        <taxon>Metazoa</taxon>
        <taxon>Ecdysozoa</taxon>
        <taxon>Arthropoda</taxon>
        <taxon>Hexapoda</taxon>
        <taxon>Insecta</taxon>
        <taxon>Pterygota</taxon>
        <taxon>Neoptera</taxon>
        <taxon>Endopterygota</taxon>
        <taxon>Diptera</taxon>
        <taxon>Nematocera</taxon>
        <taxon>Chironomoidea</taxon>
        <taxon>Chironomidae</taxon>
        <taxon>Clunio</taxon>
    </lineage>
</organism>
<evidence type="ECO:0000313" key="1">
    <source>
        <dbReference type="EMBL" id="CRK93621.1"/>
    </source>
</evidence>
<accession>A0A1J1I021</accession>
<name>A0A1J1I021_9DIPT</name>
<protein>
    <submittedName>
        <fullName evidence="1">CLUMA_CG007151, isoform A</fullName>
    </submittedName>
</protein>
<reference evidence="1 2" key="1">
    <citation type="submission" date="2015-04" db="EMBL/GenBank/DDBJ databases">
        <authorList>
            <person name="Syromyatnikov M.Y."/>
            <person name="Popov V.N."/>
        </authorList>
    </citation>
    <scope>NUCLEOTIDE SEQUENCE [LARGE SCALE GENOMIC DNA]</scope>
</reference>
<dbReference type="Proteomes" id="UP000183832">
    <property type="component" value="Unassembled WGS sequence"/>
</dbReference>